<dbReference type="PANTHER" id="PTHR30204:SF69">
    <property type="entry name" value="MERR-FAMILY TRANSCRIPTIONAL REGULATOR"/>
    <property type="match status" value="1"/>
</dbReference>
<feature type="domain" description="HTH merR-type" evidence="5">
    <location>
        <begin position="1"/>
        <end position="69"/>
    </location>
</feature>
<evidence type="ECO:0000256" key="2">
    <source>
        <dbReference type="ARBA" id="ARBA00023015"/>
    </source>
</evidence>
<accession>A0A562ZQM7</accession>
<evidence type="ECO:0000256" key="3">
    <source>
        <dbReference type="ARBA" id="ARBA00023125"/>
    </source>
</evidence>
<dbReference type="RefSeq" id="WP_145893638.1">
    <property type="nucleotide sequence ID" value="NZ_VOBQ01000011.1"/>
</dbReference>
<organism evidence="6 7">
    <name type="scientific">Caenimonas sedimenti</name>
    <dbReference type="NCBI Taxonomy" id="2596921"/>
    <lineage>
        <taxon>Bacteria</taxon>
        <taxon>Pseudomonadati</taxon>
        <taxon>Pseudomonadota</taxon>
        <taxon>Betaproteobacteria</taxon>
        <taxon>Burkholderiales</taxon>
        <taxon>Comamonadaceae</taxon>
        <taxon>Caenimonas</taxon>
    </lineage>
</organism>
<dbReference type="PROSITE" id="PS50937">
    <property type="entry name" value="HTH_MERR_2"/>
    <property type="match status" value="1"/>
</dbReference>
<evidence type="ECO:0000259" key="5">
    <source>
        <dbReference type="PROSITE" id="PS50937"/>
    </source>
</evidence>
<dbReference type="SUPFAM" id="SSF46955">
    <property type="entry name" value="Putative DNA-binding domain"/>
    <property type="match status" value="1"/>
</dbReference>
<protein>
    <submittedName>
        <fullName evidence="6">MerR family transcriptional regulator</fullName>
    </submittedName>
</protein>
<dbReference type="InterPro" id="IPR009061">
    <property type="entry name" value="DNA-bd_dom_put_sf"/>
</dbReference>
<dbReference type="Proteomes" id="UP000318199">
    <property type="component" value="Unassembled WGS sequence"/>
</dbReference>
<dbReference type="EMBL" id="VOBQ01000011">
    <property type="protein sequence ID" value="TWO70646.1"/>
    <property type="molecule type" value="Genomic_DNA"/>
</dbReference>
<sequence>MEISALEAQTGLGRDAIRYYERRGLLGKIPRGSNNYRDYPASLVKEIKLLRSMQSLGFSLDEIQEVLNGLRSGGIQCKAGAELLAEKRRGVEQQIRSLREVSRLLALEQSRLEDRARRHARR</sequence>
<dbReference type="Pfam" id="PF13411">
    <property type="entry name" value="MerR_1"/>
    <property type="match status" value="1"/>
</dbReference>
<keyword evidence="2" id="KW-0805">Transcription regulation</keyword>
<keyword evidence="3" id="KW-0238">DNA-binding</keyword>
<proteinExistence type="predicted"/>
<keyword evidence="7" id="KW-1185">Reference proteome</keyword>
<dbReference type="InterPro" id="IPR047057">
    <property type="entry name" value="MerR_fam"/>
</dbReference>
<name>A0A562ZQM7_9BURK</name>
<dbReference type="OrthoDB" id="9808480at2"/>
<comment type="caution">
    <text evidence="6">The sequence shown here is derived from an EMBL/GenBank/DDBJ whole genome shotgun (WGS) entry which is preliminary data.</text>
</comment>
<dbReference type="PRINTS" id="PR00040">
    <property type="entry name" value="HTHMERR"/>
</dbReference>
<evidence type="ECO:0000313" key="7">
    <source>
        <dbReference type="Proteomes" id="UP000318199"/>
    </source>
</evidence>
<gene>
    <name evidence="6" type="ORF">FN976_13890</name>
</gene>
<dbReference type="PANTHER" id="PTHR30204">
    <property type="entry name" value="REDOX-CYCLING DRUG-SENSING TRANSCRIPTIONAL ACTIVATOR SOXR"/>
    <property type="match status" value="1"/>
</dbReference>
<evidence type="ECO:0000313" key="6">
    <source>
        <dbReference type="EMBL" id="TWO70646.1"/>
    </source>
</evidence>
<dbReference type="Gene3D" id="1.10.1660.10">
    <property type="match status" value="1"/>
</dbReference>
<evidence type="ECO:0000256" key="4">
    <source>
        <dbReference type="ARBA" id="ARBA00023163"/>
    </source>
</evidence>
<keyword evidence="4" id="KW-0804">Transcription</keyword>
<dbReference type="GO" id="GO:0003677">
    <property type="term" value="F:DNA binding"/>
    <property type="evidence" value="ECO:0007669"/>
    <property type="project" value="UniProtKB-KW"/>
</dbReference>
<evidence type="ECO:0000256" key="1">
    <source>
        <dbReference type="ARBA" id="ARBA00022491"/>
    </source>
</evidence>
<dbReference type="GO" id="GO:0003700">
    <property type="term" value="F:DNA-binding transcription factor activity"/>
    <property type="evidence" value="ECO:0007669"/>
    <property type="project" value="InterPro"/>
</dbReference>
<dbReference type="InterPro" id="IPR000551">
    <property type="entry name" value="MerR-type_HTH_dom"/>
</dbReference>
<dbReference type="AlphaFoldDB" id="A0A562ZQM7"/>
<dbReference type="SMART" id="SM00422">
    <property type="entry name" value="HTH_MERR"/>
    <property type="match status" value="1"/>
</dbReference>
<reference evidence="6 7" key="1">
    <citation type="submission" date="2019-07" db="EMBL/GenBank/DDBJ databases">
        <title>Caenimonas sedimenti sp. nov., isolated from activated sludge.</title>
        <authorList>
            <person name="Xu J."/>
        </authorList>
    </citation>
    <scope>NUCLEOTIDE SEQUENCE [LARGE SCALE GENOMIC DNA]</scope>
    <source>
        <strain evidence="6 7">HX-9-20</strain>
    </source>
</reference>
<keyword evidence="1" id="KW-0678">Repressor</keyword>